<dbReference type="EMBL" id="JAWDGP010005840">
    <property type="protein sequence ID" value="KAK3751063.1"/>
    <property type="molecule type" value="Genomic_DNA"/>
</dbReference>
<evidence type="ECO:0000313" key="4">
    <source>
        <dbReference type="Proteomes" id="UP001283361"/>
    </source>
</evidence>
<dbReference type="InterPro" id="IPR006020">
    <property type="entry name" value="PTB/PI_dom"/>
</dbReference>
<reference evidence="3" key="1">
    <citation type="journal article" date="2023" name="G3 (Bethesda)">
        <title>A reference genome for the long-term kleptoplast-retaining sea slug Elysia crispata morphotype clarki.</title>
        <authorList>
            <person name="Eastman K.E."/>
            <person name="Pendleton A.L."/>
            <person name="Shaikh M.A."/>
            <person name="Suttiyut T."/>
            <person name="Ogas R."/>
            <person name="Tomko P."/>
            <person name="Gavelis G."/>
            <person name="Widhalm J.R."/>
            <person name="Wisecaver J.H."/>
        </authorList>
    </citation>
    <scope>NUCLEOTIDE SEQUENCE</scope>
    <source>
        <strain evidence="3">ECLA1</strain>
    </source>
</reference>
<dbReference type="PANTHER" id="PTHR46753:SF3">
    <property type="entry name" value="PDZ DOMAIN-CONTAINING PROTEIN"/>
    <property type="match status" value="1"/>
</dbReference>
<protein>
    <recommendedName>
        <fullName evidence="5">RUN domain-containing protein</fullName>
    </recommendedName>
</protein>
<evidence type="ECO:0000313" key="3">
    <source>
        <dbReference type="EMBL" id="KAK3751063.1"/>
    </source>
</evidence>
<organism evidence="3 4">
    <name type="scientific">Elysia crispata</name>
    <name type="common">lettuce slug</name>
    <dbReference type="NCBI Taxonomy" id="231223"/>
    <lineage>
        <taxon>Eukaryota</taxon>
        <taxon>Metazoa</taxon>
        <taxon>Spiralia</taxon>
        <taxon>Lophotrochozoa</taxon>
        <taxon>Mollusca</taxon>
        <taxon>Gastropoda</taxon>
        <taxon>Heterobranchia</taxon>
        <taxon>Euthyneura</taxon>
        <taxon>Panpulmonata</taxon>
        <taxon>Sacoglossa</taxon>
        <taxon>Placobranchoidea</taxon>
        <taxon>Plakobranchidae</taxon>
        <taxon>Elysia</taxon>
    </lineage>
</organism>
<sequence length="446" mass="51243">MSVSHPLLKIFKATLLELYNQDGKIYDTNLRLVPFCRTLEDILRQGLNTNHGHWFSKSDYWTLFNKFCEKAGPGPYHLMKYVKDNQKACSEQGRGRLFLRACLVKKDLASIIRKLRDDKPFLEMWYDPATSILNNDILSEIFLSLLAEVQKIPFSLYLKNASFLDDTWEMSEYRDYEFVPCEVLGVHLRYINTHLVVTDIDPESVAAEDGKVHIGDVMDELYTESLRGAKRGRVRDLFQLYKGMPVYVSFIKARLPDGQIYRPISRLLRQLDLDLSLVGSQGKYAADVQDGQISTRKPAHALLQEEEQDEIPVHGPDGKAEFTVVYRGAYPLGEDGRVDRIHDSIESVTNDRGRRKEVVKIEMTETGVEVRRLSDSELLLNHSYTEVSACGRRTDMLLFFGYIAGETTCNMAKDFKCYIFETDDQAEAKIILCSIAQGFERTHWFL</sequence>
<dbReference type="Proteomes" id="UP001283361">
    <property type="component" value="Unassembled WGS sequence"/>
</dbReference>
<dbReference type="Pfam" id="PF00640">
    <property type="entry name" value="PID"/>
    <property type="match status" value="1"/>
</dbReference>
<comment type="caution">
    <text evidence="3">The sequence shown here is derived from an EMBL/GenBank/DDBJ whole genome shotgun (WGS) entry which is preliminary data.</text>
</comment>
<dbReference type="Pfam" id="PF02759">
    <property type="entry name" value="RUN"/>
    <property type="match status" value="1"/>
</dbReference>
<feature type="domain" description="RUN" evidence="2">
    <location>
        <begin position="26"/>
        <end position="161"/>
    </location>
</feature>
<dbReference type="InterPro" id="IPR036034">
    <property type="entry name" value="PDZ_sf"/>
</dbReference>
<dbReference type="InterPro" id="IPR004012">
    <property type="entry name" value="Run_dom"/>
</dbReference>
<evidence type="ECO:0000259" key="1">
    <source>
        <dbReference type="PROSITE" id="PS01179"/>
    </source>
</evidence>
<dbReference type="AlphaFoldDB" id="A0AAE0YMA1"/>
<dbReference type="PROSITE" id="PS01179">
    <property type="entry name" value="PID"/>
    <property type="match status" value="1"/>
</dbReference>
<dbReference type="SUPFAM" id="SSF50729">
    <property type="entry name" value="PH domain-like"/>
    <property type="match status" value="1"/>
</dbReference>
<feature type="domain" description="PID" evidence="1">
    <location>
        <begin position="321"/>
        <end position="440"/>
    </location>
</feature>
<dbReference type="InterPro" id="IPR011993">
    <property type="entry name" value="PH-like_dom_sf"/>
</dbReference>
<dbReference type="SUPFAM" id="SSF50156">
    <property type="entry name" value="PDZ domain-like"/>
    <property type="match status" value="1"/>
</dbReference>
<name>A0AAE0YMA1_9GAST</name>
<dbReference type="Gene3D" id="1.20.58.900">
    <property type="match status" value="1"/>
</dbReference>
<dbReference type="InterPro" id="IPR037213">
    <property type="entry name" value="Run_dom_sf"/>
</dbReference>
<dbReference type="Gene3D" id="2.30.29.30">
    <property type="entry name" value="Pleckstrin-homology domain (PH domain)/Phosphotyrosine-binding domain (PTB)"/>
    <property type="match status" value="1"/>
</dbReference>
<dbReference type="SUPFAM" id="SSF140741">
    <property type="entry name" value="RUN domain-like"/>
    <property type="match status" value="1"/>
</dbReference>
<gene>
    <name evidence="3" type="ORF">RRG08_044640</name>
</gene>
<evidence type="ECO:0000259" key="2">
    <source>
        <dbReference type="PROSITE" id="PS50826"/>
    </source>
</evidence>
<evidence type="ECO:0008006" key="5">
    <source>
        <dbReference type="Google" id="ProtNLM"/>
    </source>
</evidence>
<dbReference type="PROSITE" id="PS50826">
    <property type="entry name" value="RUN"/>
    <property type="match status" value="1"/>
</dbReference>
<accession>A0AAE0YMA1</accession>
<dbReference type="CDD" id="cd17682">
    <property type="entry name" value="RUN_RUFY4_like"/>
    <property type="match status" value="1"/>
</dbReference>
<dbReference type="PANTHER" id="PTHR46753">
    <property type="entry name" value="FYVE AND COILED-COIL DOMAIN-CONTAINING PROTEIN 1"/>
    <property type="match status" value="1"/>
</dbReference>
<proteinExistence type="predicted"/>
<keyword evidence="4" id="KW-1185">Reference proteome</keyword>